<keyword evidence="1" id="KW-1133">Transmembrane helix</keyword>
<evidence type="ECO:0000313" key="3">
    <source>
        <dbReference type="Proteomes" id="UP001217089"/>
    </source>
</evidence>
<evidence type="ECO:0000313" key="2">
    <source>
        <dbReference type="EMBL" id="KAJ8320650.1"/>
    </source>
</evidence>
<keyword evidence="1" id="KW-0812">Transmembrane</keyword>
<dbReference type="Proteomes" id="UP001217089">
    <property type="component" value="Unassembled WGS sequence"/>
</dbReference>
<dbReference type="EMBL" id="JARBDR010000141">
    <property type="protein sequence ID" value="KAJ8320650.1"/>
    <property type="molecule type" value="Genomic_DNA"/>
</dbReference>
<keyword evidence="3" id="KW-1185">Reference proteome</keyword>
<name>A0ABQ9FWJ2_TEGGR</name>
<protein>
    <submittedName>
        <fullName evidence="2">Uncharacterized protein</fullName>
    </submittedName>
</protein>
<gene>
    <name evidence="2" type="ORF">KUTeg_002237</name>
</gene>
<dbReference type="Pfam" id="PF09772">
    <property type="entry name" value="Tmem26"/>
    <property type="match status" value="1"/>
</dbReference>
<accession>A0ABQ9FWJ2</accession>
<feature type="transmembrane region" description="Helical" evidence="1">
    <location>
        <begin position="37"/>
        <end position="60"/>
    </location>
</feature>
<proteinExistence type="predicted"/>
<sequence length="74" mass="8446">MSSSITIVRAVIVRLLFTCHGLVAMWRLYYVTKEPRFWYFATALGLLLVETTVLSQCVYISGEYSTIDMVFGIT</sequence>
<evidence type="ECO:0000256" key="1">
    <source>
        <dbReference type="SAM" id="Phobius"/>
    </source>
</evidence>
<dbReference type="InterPro" id="IPR019169">
    <property type="entry name" value="Transmembrane_26"/>
</dbReference>
<keyword evidence="1" id="KW-0472">Membrane</keyword>
<organism evidence="2 3">
    <name type="scientific">Tegillarca granosa</name>
    <name type="common">Malaysian cockle</name>
    <name type="synonym">Anadara granosa</name>
    <dbReference type="NCBI Taxonomy" id="220873"/>
    <lineage>
        <taxon>Eukaryota</taxon>
        <taxon>Metazoa</taxon>
        <taxon>Spiralia</taxon>
        <taxon>Lophotrochozoa</taxon>
        <taxon>Mollusca</taxon>
        <taxon>Bivalvia</taxon>
        <taxon>Autobranchia</taxon>
        <taxon>Pteriomorphia</taxon>
        <taxon>Arcoida</taxon>
        <taxon>Arcoidea</taxon>
        <taxon>Arcidae</taxon>
        <taxon>Tegillarca</taxon>
    </lineage>
</organism>
<feature type="transmembrane region" description="Helical" evidence="1">
    <location>
        <begin position="12"/>
        <end position="31"/>
    </location>
</feature>
<reference evidence="2 3" key="1">
    <citation type="submission" date="2022-12" db="EMBL/GenBank/DDBJ databases">
        <title>Chromosome-level genome of Tegillarca granosa.</title>
        <authorList>
            <person name="Kim J."/>
        </authorList>
    </citation>
    <scope>NUCLEOTIDE SEQUENCE [LARGE SCALE GENOMIC DNA]</scope>
    <source>
        <strain evidence="2">Teg-2019</strain>
        <tissue evidence="2">Adductor muscle</tissue>
    </source>
</reference>
<comment type="caution">
    <text evidence="2">The sequence shown here is derived from an EMBL/GenBank/DDBJ whole genome shotgun (WGS) entry which is preliminary data.</text>
</comment>